<organism evidence="3 4">
    <name type="scientific">Aporhodopirellula rubra</name>
    <dbReference type="NCBI Taxonomy" id="980271"/>
    <lineage>
        <taxon>Bacteria</taxon>
        <taxon>Pseudomonadati</taxon>
        <taxon>Planctomycetota</taxon>
        <taxon>Planctomycetia</taxon>
        <taxon>Pirellulales</taxon>
        <taxon>Pirellulaceae</taxon>
        <taxon>Aporhodopirellula</taxon>
    </lineage>
</organism>
<evidence type="ECO:0000259" key="2">
    <source>
        <dbReference type="PROSITE" id="PS50022"/>
    </source>
</evidence>
<dbReference type="PROSITE" id="PS50022">
    <property type="entry name" value="FA58C_3"/>
    <property type="match status" value="1"/>
</dbReference>
<evidence type="ECO:0000256" key="1">
    <source>
        <dbReference type="SAM" id="SignalP"/>
    </source>
</evidence>
<comment type="caution">
    <text evidence="3">The sequence shown here is derived from an EMBL/GenBank/DDBJ whole genome shotgun (WGS) entry which is preliminary data.</text>
</comment>
<dbReference type="InterPro" id="IPR008979">
    <property type="entry name" value="Galactose-bd-like_sf"/>
</dbReference>
<dbReference type="Gene3D" id="3.20.20.80">
    <property type="entry name" value="Glycosidases"/>
    <property type="match status" value="1"/>
</dbReference>
<dbReference type="SUPFAM" id="SSF51445">
    <property type="entry name" value="(Trans)glycosidases"/>
    <property type="match status" value="1"/>
</dbReference>
<evidence type="ECO:0000313" key="4">
    <source>
        <dbReference type="Proteomes" id="UP000536179"/>
    </source>
</evidence>
<dbReference type="Pfam" id="PF00754">
    <property type="entry name" value="F5_F8_type_C"/>
    <property type="match status" value="1"/>
</dbReference>
<accession>A0A7W5H763</accession>
<dbReference type="SUPFAM" id="SSF49303">
    <property type="entry name" value="beta-Galactosidase/glucuronidase domain"/>
    <property type="match status" value="1"/>
</dbReference>
<dbReference type="InterPro" id="IPR017853">
    <property type="entry name" value="GH"/>
</dbReference>
<feature type="domain" description="F5/8 type C" evidence="2">
    <location>
        <begin position="963"/>
        <end position="1092"/>
    </location>
</feature>
<dbReference type="InterPro" id="IPR000421">
    <property type="entry name" value="FA58C"/>
</dbReference>
<evidence type="ECO:0000313" key="3">
    <source>
        <dbReference type="EMBL" id="MBB3207636.1"/>
    </source>
</evidence>
<dbReference type="Gene3D" id="2.60.120.260">
    <property type="entry name" value="Galactose-binding domain-like"/>
    <property type="match status" value="2"/>
</dbReference>
<dbReference type="PANTHER" id="PTHR42732">
    <property type="entry name" value="BETA-GALACTOSIDASE"/>
    <property type="match status" value="1"/>
</dbReference>
<dbReference type="InterPro" id="IPR051913">
    <property type="entry name" value="GH2_Domain-Containing"/>
</dbReference>
<dbReference type="GO" id="GO:0004553">
    <property type="term" value="F:hydrolase activity, hydrolyzing O-glycosyl compounds"/>
    <property type="evidence" value="ECO:0007669"/>
    <property type="project" value="InterPro"/>
</dbReference>
<proteinExistence type="predicted"/>
<dbReference type="PANTHER" id="PTHR42732:SF1">
    <property type="entry name" value="BETA-MANNOSIDASE"/>
    <property type="match status" value="1"/>
</dbReference>
<dbReference type="SUPFAM" id="SSF49785">
    <property type="entry name" value="Galactose-binding domain-like"/>
    <property type="match status" value="2"/>
</dbReference>
<protein>
    <recommendedName>
        <fullName evidence="2">F5/8 type C domain-containing protein</fullName>
    </recommendedName>
</protein>
<dbReference type="AlphaFoldDB" id="A0A7W5H763"/>
<sequence>MRVSISNPMASLVRGFRFGTLFLFLCCLVPPPACDAQSPTRDVIDLSGTWRVRLTDSPQLHDVRMPGALRDSGVGMEPGPTTKWIASSRDDIWDRPEYQPYRTADNFKFPFWLQPNLHYVGKATYVREIRVPDDWAGRRVVLTLERPHWLTKVIVDGEQVGQGESLGVAHRFDLTEHLHPGTHQLAIEVDNSIDVIDVGINSHSVSEHTQSAWHGIVGAIELTSHPLVCVERVDVRPDIKESIVRAEIVLFNSLPNAETRKIVVRVSQDGRMLATHQTTVEVAPGQSTVRADVHVGSGVSLWDEFDPNLCELSVTLQQATRSTATRSSQFESSTSDTSSEWEGRFGFREIVSRDGRLLLNDHPIFLRGTLECCIFPLTGYPPTDEPAWRRIIGICKEHGLNHMRFHSWCPPEAAFVAADELGFYFQVECSTWPNQSVALGRGYPIDKWIYREADRMLAQYGNHPSFILLCAGNEPAGEANGGKFLSPWVERYKELEDRVLVTSGGGWPMIAANEYHVTPRPRIQQWGQQLSSRINAHAPETVTDYDDFVQQQNVPFVAHEIGQWCAYPNFDEIAKYTGALKPKNFDVFRDFLENAGMLGQARDFLMASGRWQVLTYKEEVESALRTRHFGGFQLLDMRDFPGQGTALVGVLDPFWDPKPYLNPGEFRKFCGPVIPLARMPKRVWKPSETFTADVDVSHFGNAPLNGNVAWRIRDVSASGDDVIASGQWTLAGQTPGDLYSIGKISLPLKKIASACKWVLEITVPDGDQLVTNDWDLWVYPSDAETVRNHETAGNDSRVTITENVPDAVAAAERGERVLLTVAPDMIDTDAQIGMSPIFWNWAWTSGQAPHTMGILCDPDHGCLEGFPTEFHSNWQWWDVISKSAAMPLDNFPAGFQPLIQVVPNWFIPQKLALAWEAKMGEGRILVTSIDFSSDIDERPAAQQLFASLQRYLSSDEFDPVHRVTEEQIELLMRELSETQLAVESIQASSMQSGYEASLVVDGDLGTMWHTQWDPRVKPPHWLELTLHEPCLIEGVIVTPRQDRQPTRIRGYEVLVCDESGMWQSVVSGEFDRSEKPKEVRFSNPVNAKRIRLRAILPTSNGQDDRDQQSPYLVSVAELELMFPAQVTAQSQ</sequence>
<feature type="signal peptide" evidence="1">
    <location>
        <begin position="1"/>
        <end position="35"/>
    </location>
</feature>
<keyword evidence="4" id="KW-1185">Reference proteome</keyword>
<keyword evidence="1" id="KW-0732">Signal</keyword>
<dbReference type="EMBL" id="JACHXU010000011">
    <property type="protein sequence ID" value="MBB3207636.1"/>
    <property type="molecule type" value="Genomic_DNA"/>
</dbReference>
<feature type="chain" id="PRO_5031231750" description="F5/8 type C domain-containing protein" evidence="1">
    <location>
        <begin position="36"/>
        <end position="1131"/>
    </location>
</feature>
<dbReference type="Proteomes" id="UP000536179">
    <property type="component" value="Unassembled WGS sequence"/>
</dbReference>
<dbReference type="InterPro" id="IPR036156">
    <property type="entry name" value="Beta-gal/glucu_dom_sf"/>
</dbReference>
<dbReference type="GO" id="GO:0005975">
    <property type="term" value="P:carbohydrate metabolic process"/>
    <property type="evidence" value="ECO:0007669"/>
    <property type="project" value="InterPro"/>
</dbReference>
<gene>
    <name evidence="3" type="ORF">FHS27_003461</name>
</gene>
<reference evidence="3 4" key="1">
    <citation type="submission" date="2020-08" db="EMBL/GenBank/DDBJ databases">
        <title>Genomic Encyclopedia of Type Strains, Phase III (KMG-III): the genomes of soil and plant-associated and newly described type strains.</title>
        <authorList>
            <person name="Whitman W."/>
        </authorList>
    </citation>
    <scope>NUCLEOTIDE SEQUENCE [LARGE SCALE GENOMIC DNA]</scope>
    <source>
        <strain evidence="3 4">CECT 8075</strain>
    </source>
</reference>
<name>A0A7W5H763_9BACT</name>